<dbReference type="InterPro" id="IPR023278">
    <property type="entry name" value="Ethylene_insens-like_DNA-bd"/>
</dbReference>
<evidence type="ECO:0000313" key="7">
    <source>
        <dbReference type="EMBL" id="KAK6933669.1"/>
    </source>
</evidence>
<gene>
    <name evidence="7" type="ORF">RJ641_036563</name>
</gene>
<comment type="caution">
    <text evidence="7">The sequence shown here is derived from an EMBL/GenBank/DDBJ whole genome shotgun (WGS) entry which is preliminary data.</text>
</comment>
<sequence>MSLGDHVGSYGNAEPFPASAPAPAPPVQAAAACQGEQEAENYFDEDDMEIKKLEKQIWRDELLLQELKEQKKNKERAGGGKQCHSQRQAHRKMSRAHDRVLNYMLKIMDACKAQGFVYGIVPEKGKPIWGASENLRAWWKENVRFDRNGPAAIAKYEAEKSNGAIDDCRPHTLQELQDSTLGSLLSALMQHCDPPQRRFPLEKGVAPPWWPTGTEDWWPQLRWLKDQGPPPYKRPHDLNKAWKVSLLTAIIKHMSPDFAKIQRLVRRSKTLQDKMTARESAIWLAIINQEEALSCKPPDISPTVFMGSGSGSSSIDEASDSDLEGEKESNPEVEEMPYDVNIFNVEVGAARDRLMIPPKVPMIKKGTVKSNTHFDLKRNQPSNEQRKTLDQKITYTCQYPHCPFGDQCLGFSDRTSRNNHQLVCPYRVVTPQNFGLRCFQINGDKSAAFFPPFGQSQSQSNPANDVVNQTPTSTTVAGLGLLEDRQKMMTDLMSFGNSCLNQNNVMNSSDSNLMDNQIPQQPMSEVPMEGNLCSQDVMMGSSVPQASNIPPSDLPVLPSTQIQYNKEGFDSPFETTLNSGMTDLGFNSPNSSAPPDFAVDQFLMHDNSVWYW</sequence>
<dbReference type="Gene3D" id="1.10.3180.10">
    <property type="entry name" value="DNA-binding domain of EIN3-like"/>
    <property type="match status" value="2"/>
</dbReference>
<comment type="similarity">
    <text evidence="2">Belongs to the EIN3 family.</text>
</comment>
<evidence type="ECO:0000256" key="1">
    <source>
        <dbReference type="ARBA" id="ARBA00004123"/>
    </source>
</evidence>
<dbReference type="InterPro" id="IPR006957">
    <property type="entry name" value="EIN3"/>
</dbReference>
<evidence type="ECO:0000256" key="3">
    <source>
        <dbReference type="ARBA" id="ARBA00022745"/>
    </source>
</evidence>
<dbReference type="AlphaFoldDB" id="A0AAN8VHH3"/>
<dbReference type="GO" id="GO:0005634">
    <property type="term" value="C:nucleus"/>
    <property type="evidence" value="ECO:0007669"/>
    <property type="project" value="UniProtKB-SubCell"/>
</dbReference>
<protein>
    <submittedName>
        <fullName evidence="7">Ethylene insensitive 3</fullName>
    </submittedName>
</protein>
<reference evidence="7 8" key="1">
    <citation type="submission" date="2023-12" db="EMBL/GenBank/DDBJ databases">
        <title>A high-quality genome assembly for Dillenia turbinata (Dilleniales).</title>
        <authorList>
            <person name="Chanderbali A."/>
        </authorList>
    </citation>
    <scope>NUCLEOTIDE SEQUENCE [LARGE SCALE GENOMIC DNA]</scope>
    <source>
        <strain evidence="7">LSX21</strain>
        <tissue evidence="7">Leaf</tissue>
    </source>
</reference>
<dbReference type="PANTHER" id="PTHR33305">
    <property type="entry name" value="ETHYLENE INSENSITIVE 3-LIKE 2 PROTEIN"/>
    <property type="match status" value="1"/>
</dbReference>
<dbReference type="Pfam" id="PF04873">
    <property type="entry name" value="EIN3_DNA-bd"/>
    <property type="match status" value="1"/>
</dbReference>
<feature type="region of interest" description="Disordered" evidence="5">
    <location>
        <begin position="305"/>
        <end position="332"/>
    </location>
</feature>
<feature type="region of interest" description="Disordered" evidence="5">
    <location>
        <begin position="1"/>
        <end position="27"/>
    </location>
</feature>
<evidence type="ECO:0000256" key="2">
    <source>
        <dbReference type="ARBA" id="ARBA00009416"/>
    </source>
</evidence>
<dbReference type="PANTHER" id="PTHR33305:SF53">
    <property type="entry name" value="ETHYLENE INSENSITIVE 3-LIKE 1 PROTEIN"/>
    <property type="match status" value="1"/>
</dbReference>
<keyword evidence="4" id="KW-0539">Nucleus</keyword>
<dbReference type="EMBL" id="JBAMMX010000009">
    <property type="protein sequence ID" value="KAK6933669.1"/>
    <property type="molecule type" value="Genomic_DNA"/>
</dbReference>
<feature type="region of interest" description="Disordered" evidence="5">
    <location>
        <begin position="70"/>
        <end position="94"/>
    </location>
</feature>
<accession>A0AAN8VHH3</accession>
<dbReference type="GO" id="GO:0003677">
    <property type="term" value="F:DNA binding"/>
    <property type="evidence" value="ECO:0007669"/>
    <property type="project" value="TreeGrafter"/>
</dbReference>
<comment type="subcellular location">
    <subcellularLocation>
        <location evidence="1">Nucleus</location>
    </subcellularLocation>
</comment>
<organism evidence="7 8">
    <name type="scientific">Dillenia turbinata</name>
    <dbReference type="NCBI Taxonomy" id="194707"/>
    <lineage>
        <taxon>Eukaryota</taxon>
        <taxon>Viridiplantae</taxon>
        <taxon>Streptophyta</taxon>
        <taxon>Embryophyta</taxon>
        <taxon>Tracheophyta</taxon>
        <taxon>Spermatophyta</taxon>
        <taxon>Magnoliopsida</taxon>
        <taxon>eudicotyledons</taxon>
        <taxon>Gunneridae</taxon>
        <taxon>Pentapetalae</taxon>
        <taxon>Dilleniales</taxon>
        <taxon>Dilleniaceae</taxon>
        <taxon>Dillenia</taxon>
    </lineage>
</organism>
<evidence type="ECO:0000313" key="8">
    <source>
        <dbReference type="Proteomes" id="UP001370490"/>
    </source>
</evidence>
<dbReference type="FunFam" id="1.10.3180.10:FF:000001">
    <property type="entry name" value="Ethylene insensitive 3-like 1"/>
    <property type="match status" value="1"/>
</dbReference>
<dbReference type="GO" id="GO:0003700">
    <property type="term" value="F:DNA-binding transcription factor activity"/>
    <property type="evidence" value="ECO:0007669"/>
    <property type="project" value="InterPro"/>
</dbReference>
<dbReference type="Proteomes" id="UP001370490">
    <property type="component" value="Unassembled WGS sequence"/>
</dbReference>
<evidence type="ECO:0000256" key="5">
    <source>
        <dbReference type="SAM" id="MobiDB-lite"/>
    </source>
</evidence>
<dbReference type="SUPFAM" id="SSF116768">
    <property type="entry name" value="DNA-binding domain of EIN3-like"/>
    <property type="match status" value="1"/>
</dbReference>
<keyword evidence="3" id="KW-0936">Ethylene signaling pathway</keyword>
<evidence type="ECO:0000259" key="6">
    <source>
        <dbReference type="Pfam" id="PF04873"/>
    </source>
</evidence>
<feature type="domain" description="Ethylene insensitive 3-like DNA-binding" evidence="6">
    <location>
        <begin position="52"/>
        <end position="291"/>
    </location>
</feature>
<proteinExistence type="inferred from homology"/>
<dbReference type="GO" id="GO:0009873">
    <property type="term" value="P:ethylene-activated signaling pathway"/>
    <property type="evidence" value="ECO:0007669"/>
    <property type="project" value="UniProtKB-KW"/>
</dbReference>
<keyword evidence="8" id="KW-1185">Reference proteome</keyword>
<name>A0AAN8VHH3_9MAGN</name>
<evidence type="ECO:0000256" key="4">
    <source>
        <dbReference type="ARBA" id="ARBA00023242"/>
    </source>
</evidence>
<dbReference type="InterPro" id="IPR047091">
    <property type="entry name" value="EIN3-like_DNA-bd"/>
</dbReference>